<name>A0A1H9EQB3_9LACT</name>
<dbReference type="PROSITE" id="PS51482">
    <property type="entry name" value="DEGV"/>
    <property type="match status" value="1"/>
</dbReference>
<evidence type="ECO:0000313" key="3">
    <source>
        <dbReference type="EMBL" id="SEQ27403.1"/>
    </source>
</evidence>
<dbReference type="Pfam" id="PF02645">
    <property type="entry name" value="DegV"/>
    <property type="match status" value="1"/>
</dbReference>
<dbReference type="RefSeq" id="WP_092572073.1">
    <property type="nucleotide sequence ID" value="NZ_CP149446.1"/>
</dbReference>
<accession>A0A1H9EQB3</accession>
<dbReference type="OrthoDB" id="5429275at2"/>
<comment type="function">
    <text evidence="1">May bind long-chain fatty acids, such as palmitate, and may play a role in lipid transport or fatty acid metabolism.</text>
</comment>
<dbReference type="Gene3D" id="3.30.1180.10">
    <property type="match status" value="1"/>
</dbReference>
<dbReference type="PANTHER" id="PTHR33434">
    <property type="entry name" value="DEGV DOMAIN-CONTAINING PROTEIN DR_1986-RELATED"/>
    <property type="match status" value="1"/>
</dbReference>
<dbReference type="EMBL" id="FOEN01000007">
    <property type="protein sequence ID" value="SEQ27403.1"/>
    <property type="molecule type" value="Genomic_DNA"/>
</dbReference>
<dbReference type="Proteomes" id="UP000198833">
    <property type="component" value="Unassembled WGS sequence"/>
</dbReference>
<keyword evidence="2" id="KW-0446">Lipid-binding</keyword>
<dbReference type="STRING" id="89093.SAMN04488558_10794"/>
<dbReference type="InterPro" id="IPR043168">
    <property type="entry name" value="DegV_C"/>
</dbReference>
<evidence type="ECO:0000313" key="4">
    <source>
        <dbReference type="Proteomes" id="UP000198833"/>
    </source>
</evidence>
<dbReference type="AlphaFoldDB" id="A0A1H9EQB3"/>
<evidence type="ECO:0000256" key="2">
    <source>
        <dbReference type="ARBA" id="ARBA00023121"/>
    </source>
</evidence>
<protein>
    <submittedName>
        <fullName evidence="3">EDD domain protein, DegV family</fullName>
    </submittedName>
</protein>
<dbReference type="PANTHER" id="PTHR33434:SF3">
    <property type="entry name" value="DEGV DOMAIN-CONTAINING PROTEIN YITS"/>
    <property type="match status" value="1"/>
</dbReference>
<dbReference type="GO" id="GO:0008289">
    <property type="term" value="F:lipid binding"/>
    <property type="evidence" value="ECO:0007669"/>
    <property type="project" value="UniProtKB-KW"/>
</dbReference>
<dbReference type="InterPro" id="IPR050270">
    <property type="entry name" value="DegV_domain_contain"/>
</dbReference>
<sequence>MNKLVVVTDTASDLTFEIAEKYNIALIPYQLQMGDNHYNDQVDISAEEFYATMENYDVLSTGIPSIQTVINKLEELQKEGYTQALLVCSSDRITGMEQLYQVVKDEYSDMDLYIVNSGQIASSTGLLAIYAAQLVQQGQTIDEVLSELDRVGQHINIFAVFRTLTYIIKGGRLNKYKGAIGNLLNINPILSEVNREVSIIKKVRGTKRSLQALIDQAKEELGQSKEYMIAIFHANNPEEVEEVKKQMADEISKAKLFLVSNLTPVLGSHSGPKAIGISTIRIDGIQ</sequence>
<dbReference type="Gene3D" id="3.40.50.10170">
    <property type="match status" value="1"/>
</dbReference>
<gene>
    <name evidence="3" type="ORF">SAMN04488558_10794</name>
</gene>
<proteinExistence type="predicted"/>
<dbReference type="InterPro" id="IPR003797">
    <property type="entry name" value="DegV"/>
</dbReference>
<dbReference type="NCBIfam" id="TIGR00762">
    <property type="entry name" value="DegV"/>
    <property type="match status" value="1"/>
</dbReference>
<reference evidence="3 4" key="1">
    <citation type="submission" date="2016-10" db="EMBL/GenBank/DDBJ databases">
        <authorList>
            <person name="de Groot N.N."/>
        </authorList>
    </citation>
    <scope>NUCLEOTIDE SEQUENCE [LARGE SCALE GENOMIC DNA]</scope>
    <source>
        <strain evidence="3 4">DSM 15695</strain>
    </source>
</reference>
<dbReference type="SUPFAM" id="SSF82549">
    <property type="entry name" value="DAK1/DegV-like"/>
    <property type="match status" value="1"/>
</dbReference>
<evidence type="ECO:0000256" key="1">
    <source>
        <dbReference type="ARBA" id="ARBA00003238"/>
    </source>
</evidence>
<keyword evidence="4" id="KW-1185">Reference proteome</keyword>
<organism evidence="3 4">
    <name type="scientific">Ignavigranum ruoffiae</name>
    <dbReference type="NCBI Taxonomy" id="89093"/>
    <lineage>
        <taxon>Bacteria</taxon>
        <taxon>Bacillati</taxon>
        <taxon>Bacillota</taxon>
        <taxon>Bacilli</taxon>
        <taxon>Lactobacillales</taxon>
        <taxon>Aerococcaceae</taxon>
        <taxon>Ignavigranum</taxon>
    </lineage>
</organism>